<dbReference type="EMBL" id="BJFL01000025">
    <property type="protein sequence ID" value="GDY32543.1"/>
    <property type="molecule type" value="Genomic_DNA"/>
</dbReference>
<evidence type="ECO:0000256" key="2">
    <source>
        <dbReference type="RuleBase" id="RU003750"/>
    </source>
</evidence>
<evidence type="ECO:0000313" key="4">
    <source>
        <dbReference type="EMBL" id="GDY32543.1"/>
    </source>
</evidence>
<comment type="caution">
    <text evidence="4">The sequence shown here is derived from an EMBL/GenBank/DDBJ whole genome shotgun (WGS) entry which is preliminary data.</text>
</comment>
<name>A0A4D4JF95_9PSEU</name>
<evidence type="ECO:0000256" key="1">
    <source>
        <dbReference type="ARBA" id="ARBA00022679"/>
    </source>
</evidence>
<dbReference type="InterPro" id="IPR043130">
    <property type="entry name" value="CDP-OH_PTrfase_TM_dom"/>
</dbReference>
<evidence type="ECO:0000256" key="3">
    <source>
        <dbReference type="SAM" id="Phobius"/>
    </source>
</evidence>
<accession>A0A4D4JF95</accession>
<dbReference type="Gene3D" id="1.20.120.1760">
    <property type="match status" value="1"/>
</dbReference>
<gene>
    <name evidence="4" type="ORF">GTS_41760</name>
</gene>
<keyword evidence="5" id="KW-1185">Reference proteome</keyword>
<dbReference type="GO" id="GO:0016780">
    <property type="term" value="F:phosphotransferase activity, for other substituted phosphate groups"/>
    <property type="evidence" value="ECO:0007669"/>
    <property type="project" value="InterPro"/>
</dbReference>
<keyword evidence="3" id="KW-0812">Transmembrane</keyword>
<dbReference type="PROSITE" id="PS00379">
    <property type="entry name" value="CDP_ALCOHOL_P_TRANSF"/>
    <property type="match status" value="1"/>
</dbReference>
<reference evidence="5" key="1">
    <citation type="submission" date="2019-04" db="EMBL/GenBank/DDBJ databases">
        <title>Draft genome sequence of Pseudonocardiaceae bacterium SL3-2-4.</title>
        <authorList>
            <person name="Ningsih F."/>
            <person name="Yokota A."/>
            <person name="Sakai Y."/>
            <person name="Nanatani K."/>
            <person name="Yabe S."/>
            <person name="Oetari A."/>
            <person name="Sjamsuridzal W."/>
        </authorList>
    </citation>
    <scope>NUCLEOTIDE SEQUENCE [LARGE SCALE GENOMIC DNA]</scope>
    <source>
        <strain evidence="5">SL3-2-4</strain>
    </source>
</reference>
<comment type="similarity">
    <text evidence="2">Belongs to the CDP-alcohol phosphatidyltransferase class-I family.</text>
</comment>
<keyword evidence="1 2" id="KW-0808">Transferase</keyword>
<evidence type="ECO:0008006" key="6">
    <source>
        <dbReference type="Google" id="ProtNLM"/>
    </source>
</evidence>
<dbReference type="InterPro" id="IPR000462">
    <property type="entry name" value="CDP-OH_P_trans"/>
</dbReference>
<keyword evidence="3" id="KW-0472">Membrane</keyword>
<dbReference type="InterPro" id="IPR048254">
    <property type="entry name" value="CDP_ALCOHOL_P_TRANSF_CS"/>
</dbReference>
<sequence>MLPDEWRMPDVTILGDPDPSGRERNAVAAARRSARPAPLGAELAVAGLVQAALLLLLGVGLGVGPLGLLAGAVSAAAADAALGYGLRRSGAVRLGPANVVTLARMTLVVGVTALVVGWLGAGGTAVLLAGTHATALLGLTSVALALDAVDGRVARRTGTVTPLGARFDMEVDAFLILLLSVLVARSLGGWVLAIGAMRYAFGVAGWLAPWLRERLPASLARKAVAAAQGVALLVASAPFVPRPVAFAVVAAALAALVWSFGRDVRWLWLRRGTARADAAGLATPATAQAYHG</sequence>
<organism evidence="4 5">
    <name type="scientific">Gandjariella thermophila</name>
    <dbReference type="NCBI Taxonomy" id="1931992"/>
    <lineage>
        <taxon>Bacteria</taxon>
        <taxon>Bacillati</taxon>
        <taxon>Actinomycetota</taxon>
        <taxon>Actinomycetes</taxon>
        <taxon>Pseudonocardiales</taxon>
        <taxon>Pseudonocardiaceae</taxon>
        <taxon>Gandjariella</taxon>
    </lineage>
</organism>
<protein>
    <recommendedName>
        <fullName evidence="6">CDP-alcohol phosphatidyltransferase</fullName>
    </recommendedName>
</protein>
<feature type="transmembrane region" description="Helical" evidence="3">
    <location>
        <begin position="98"/>
        <end position="119"/>
    </location>
</feature>
<dbReference type="GO" id="GO:0008654">
    <property type="term" value="P:phospholipid biosynthetic process"/>
    <property type="evidence" value="ECO:0007669"/>
    <property type="project" value="InterPro"/>
</dbReference>
<dbReference type="Pfam" id="PF01066">
    <property type="entry name" value="CDP-OH_P_transf"/>
    <property type="match status" value="1"/>
</dbReference>
<feature type="transmembrane region" description="Helical" evidence="3">
    <location>
        <begin position="245"/>
        <end position="261"/>
    </location>
</feature>
<evidence type="ECO:0000313" key="5">
    <source>
        <dbReference type="Proteomes" id="UP000298860"/>
    </source>
</evidence>
<feature type="transmembrane region" description="Helical" evidence="3">
    <location>
        <begin position="125"/>
        <end position="146"/>
    </location>
</feature>
<dbReference type="AlphaFoldDB" id="A0A4D4JF95"/>
<proteinExistence type="inferred from homology"/>
<dbReference type="GO" id="GO:0016020">
    <property type="term" value="C:membrane"/>
    <property type="evidence" value="ECO:0007669"/>
    <property type="project" value="InterPro"/>
</dbReference>
<dbReference type="Proteomes" id="UP000298860">
    <property type="component" value="Unassembled WGS sequence"/>
</dbReference>
<keyword evidence="3" id="KW-1133">Transmembrane helix</keyword>